<dbReference type="InterPro" id="IPR050346">
    <property type="entry name" value="FMO-like"/>
</dbReference>
<feature type="region of interest" description="Disordered" evidence="5">
    <location>
        <begin position="532"/>
        <end position="563"/>
    </location>
</feature>
<sequence length="608" mass="68083">MASRRVAIIGGGSAGIAQAQELLDAGFQPTIFERRDRLGSGVWALDDEPGKCEVLFDEGGRAYPRWEETEERRWPPSAIYPGLRTNISYDLMTYRDSPFRETSVDGPFPNRDAVEGYLMDWAQSREGVTRNARMDTVVTSVRRIRDPPPTQTSGSDSLWKVDSRHLWTGEETSEEFGYIVIASGRCSIPSIAPIPGLWNFQGTISHSAWYRTPTIYRGKKVVVVGNNSSGFDICRELQGHIVRDFAGKEEWVQDVKSGSTGVEIINSIEDIKKAPGMDYDPLDEASPEWCRRIKVVPRISRVQEDGSLLLEDGQQLRDVDVIIFATGFYIQYDFLHHDEEPFRSVPIVDAARKAVLTEEDNARLQRRIEKQRDGRPFKTATPANTGPSNLDDWYLLYAGDKSVAILGLPTATIPFPTAQMQARYIAAYWAGKASELPPLDRTLPPSDASRWSKPLSLTKEQLQERGHIGGPMPLIFSSPSDSDYLDGLLRYIPGAGGPPPWQEKALHASQHTLEQPNGHLSSPATVEDLKTEAATAHQESNKATISKPLQQPAEQRKPFTSEEEARQYYLSTLKSGLMGGTEASYDVTAWRRQRRTENKELRRNVLGY</sequence>
<dbReference type="GO" id="GO:0050661">
    <property type="term" value="F:NADP binding"/>
    <property type="evidence" value="ECO:0007669"/>
    <property type="project" value="InterPro"/>
</dbReference>
<evidence type="ECO:0000313" key="7">
    <source>
        <dbReference type="Proteomes" id="UP000245942"/>
    </source>
</evidence>
<accession>A0A316U6R7</accession>
<dbReference type="GO" id="GO:0004499">
    <property type="term" value="F:N,N-dimethylaniline monooxygenase activity"/>
    <property type="evidence" value="ECO:0007669"/>
    <property type="project" value="InterPro"/>
</dbReference>
<organism evidence="6 7">
    <name type="scientific">Pseudomicrostroma glucosiphilum</name>
    <dbReference type="NCBI Taxonomy" id="1684307"/>
    <lineage>
        <taxon>Eukaryota</taxon>
        <taxon>Fungi</taxon>
        <taxon>Dikarya</taxon>
        <taxon>Basidiomycota</taxon>
        <taxon>Ustilaginomycotina</taxon>
        <taxon>Exobasidiomycetes</taxon>
        <taxon>Microstromatales</taxon>
        <taxon>Microstromatales incertae sedis</taxon>
        <taxon>Pseudomicrostroma</taxon>
    </lineage>
</organism>
<dbReference type="Proteomes" id="UP000245942">
    <property type="component" value="Unassembled WGS sequence"/>
</dbReference>
<dbReference type="Pfam" id="PF00743">
    <property type="entry name" value="FMO-like"/>
    <property type="match status" value="1"/>
</dbReference>
<feature type="compositionally biased region" description="Polar residues" evidence="5">
    <location>
        <begin position="537"/>
        <end position="553"/>
    </location>
</feature>
<evidence type="ECO:0000313" key="6">
    <source>
        <dbReference type="EMBL" id="PWN20033.1"/>
    </source>
</evidence>
<dbReference type="PANTHER" id="PTHR23023">
    <property type="entry name" value="DIMETHYLANILINE MONOOXYGENASE"/>
    <property type="match status" value="1"/>
</dbReference>
<evidence type="ECO:0000256" key="5">
    <source>
        <dbReference type="SAM" id="MobiDB-lite"/>
    </source>
</evidence>
<dbReference type="OrthoDB" id="66881at2759"/>
<evidence type="ECO:0000256" key="1">
    <source>
        <dbReference type="ARBA" id="ARBA00009183"/>
    </source>
</evidence>
<dbReference type="GeneID" id="37014491"/>
<reference evidence="6 7" key="1">
    <citation type="journal article" date="2018" name="Mol. Biol. Evol.">
        <title>Broad Genomic Sampling Reveals a Smut Pathogenic Ancestry of the Fungal Clade Ustilaginomycotina.</title>
        <authorList>
            <person name="Kijpornyongpan T."/>
            <person name="Mondo S.J."/>
            <person name="Barry K."/>
            <person name="Sandor L."/>
            <person name="Lee J."/>
            <person name="Lipzen A."/>
            <person name="Pangilinan J."/>
            <person name="LaButti K."/>
            <person name="Hainaut M."/>
            <person name="Henrissat B."/>
            <person name="Grigoriev I.V."/>
            <person name="Spatafora J.W."/>
            <person name="Aime M.C."/>
        </authorList>
    </citation>
    <scope>NUCLEOTIDE SEQUENCE [LARGE SCALE GENOMIC DNA]</scope>
    <source>
        <strain evidence="6 7">MCA 4718</strain>
    </source>
</reference>
<dbReference type="EMBL" id="KZ819329">
    <property type="protein sequence ID" value="PWN20033.1"/>
    <property type="molecule type" value="Genomic_DNA"/>
</dbReference>
<keyword evidence="3" id="KW-0274">FAD</keyword>
<proteinExistence type="inferred from homology"/>
<dbReference type="RefSeq" id="XP_025347193.1">
    <property type="nucleotide sequence ID" value="XM_025492757.1"/>
</dbReference>
<evidence type="ECO:0000256" key="2">
    <source>
        <dbReference type="ARBA" id="ARBA00022630"/>
    </source>
</evidence>
<dbReference type="InterPro" id="IPR020946">
    <property type="entry name" value="Flavin_mOase-like"/>
</dbReference>
<keyword evidence="4" id="KW-0560">Oxidoreductase</keyword>
<keyword evidence="7" id="KW-1185">Reference proteome</keyword>
<feature type="compositionally biased region" description="Basic and acidic residues" evidence="5">
    <location>
        <begin position="554"/>
        <end position="563"/>
    </location>
</feature>
<keyword evidence="2" id="KW-0285">Flavoprotein</keyword>
<evidence type="ECO:0000256" key="3">
    <source>
        <dbReference type="ARBA" id="ARBA00022827"/>
    </source>
</evidence>
<dbReference type="AlphaFoldDB" id="A0A316U6R7"/>
<evidence type="ECO:0000256" key="4">
    <source>
        <dbReference type="ARBA" id="ARBA00023002"/>
    </source>
</evidence>
<dbReference type="SUPFAM" id="SSF51905">
    <property type="entry name" value="FAD/NAD(P)-binding domain"/>
    <property type="match status" value="2"/>
</dbReference>
<dbReference type="Gene3D" id="3.50.50.60">
    <property type="entry name" value="FAD/NAD(P)-binding domain"/>
    <property type="match status" value="2"/>
</dbReference>
<comment type="similarity">
    <text evidence="1">Belongs to the FMO family.</text>
</comment>
<protein>
    <submittedName>
        <fullName evidence="6">FAD/NAD(P)-binding domain-containing protein</fullName>
    </submittedName>
</protein>
<dbReference type="InterPro" id="IPR036188">
    <property type="entry name" value="FAD/NAD-bd_sf"/>
</dbReference>
<dbReference type="GO" id="GO:0050660">
    <property type="term" value="F:flavin adenine dinucleotide binding"/>
    <property type="evidence" value="ECO:0007669"/>
    <property type="project" value="InterPro"/>
</dbReference>
<gene>
    <name evidence="6" type="ORF">BCV69DRAFT_283558</name>
</gene>
<dbReference type="STRING" id="1684307.A0A316U6R7"/>
<name>A0A316U6R7_9BASI</name>